<accession>A0ABP9ZBM0</accession>
<dbReference type="EMBL" id="BAABUK010000032">
    <property type="protein sequence ID" value="GAA5816449.1"/>
    <property type="molecule type" value="Genomic_DNA"/>
</dbReference>
<name>A0ABP9ZBM0_9FUNG</name>
<evidence type="ECO:0000256" key="2">
    <source>
        <dbReference type="ARBA" id="ARBA00010008"/>
    </source>
</evidence>
<proteinExistence type="inferred from homology"/>
<evidence type="ECO:0000256" key="1">
    <source>
        <dbReference type="ARBA" id="ARBA00001933"/>
    </source>
</evidence>
<gene>
    <name evidence="6" type="ORF">MFLAVUS_009978</name>
</gene>
<dbReference type="Proteomes" id="UP001473302">
    <property type="component" value="Unassembled WGS sequence"/>
</dbReference>
<evidence type="ECO:0000313" key="7">
    <source>
        <dbReference type="Proteomes" id="UP001473302"/>
    </source>
</evidence>
<comment type="cofactor">
    <cofactor evidence="1">
        <name>pyridoxal 5'-phosphate</name>
        <dbReference type="ChEBI" id="CHEBI:597326"/>
    </cofactor>
</comment>
<reference evidence="6 7" key="1">
    <citation type="submission" date="2024-04" db="EMBL/GenBank/DDBJ databases">
        <title>genome sequences of Mucor flavus KT1a and Helicostylum pulchrum KT1b strains isolated from the surface of a dry-aged beef.</title>
        <authorList>
            <person name="Toyotome T."/>
            <person name="Hosono M."/>
            <person name="Torimaru M."/>
            <person name="Fukuda K."/>
            <person name="Mikami N."/>
        </authorList>
    </citation>
    <scope>NUCLEOTIDE SEQUENCE [LARGE SCALE GENOMIC DNA]</scope>
    <source>
        <strain evidence="6 7">KT1a</strain>
    </source>
</reference>
<keyword evidence="3" id="KW-0808">Transferase</keyword>
<dbReference type="Gene3D" id="3.90.1150.10">
    <property type="entry name" value="Aspartate Aminotransferase, domain 1"/>
    <property type="match status" value="1"/>
</dbReference>
<organism evidence="6 7">
    <name type="scientific">Mucor flavus</name>
    <dbReference type="NCBI Taxonomy" id="439312"/>
    <lineage>
        <taxon>Eukaryota</taxon>
        <taxon>Fungi</taxon>
        <taxon>Fungi incertae sedis</taxon>
        <taxon>Mucoromycota</taxon>
        <taxon>Mucoromycotina</taxon>
        <taxon>Mucoromycetes</taxon>
        <taxon>Mucorales</taxon>
        <taxon>Mucorineae</taxon>
        <taxon>Mucoraceae</taxon>
        <taxon>Mucor</taxon>
    </lineage>
</organism>
<dbReference type="PANTHER" id="PTHR13693:SF77">
    <property type="entry name" value="8-AMINO-7-OXONONANOATE SYNTHASE"/>
    <property type="match status" value="1"/>
</dbReference>
<evidence type="ECO:0000313" key="6">
    <source>
        <dbReference type="EMBL" id="GAA5816449.1"/>
    </source>
</evidence>
<dbReference type="PANTHER" id="PTHR13693">
    <property type="entry name" value="CLASS II AMINOTRANSFERASE/8-AMINO-7-OXONONANOATE SYNTHASE"/>
    <property type="match status" value="1"/>
</dbReference>
<comment type="similarity">
    <text evidence="2">Belongs to the class-II pyridoxal-phosphate-dependent aminotransferase family. BioF subfamily.</text>
</comment>
<sequence length="399" mass="44428">MTLESQLESTLTKRRQNSKLRRLVVNSPSHIDFSSNDFLGLARSIRFRSNYLSELAQLPNILGSTGSRLLDGNSSYCQALEKRVALFHDAETALIFNSGFDANAGLFSTVPQQGDVIIYDELIHASVHEGMRVSRAGKRIPFRHSDIVDFERVLKDMVALFPGKNIFVAVETVYSMDGDVAPLIDLVRILRKYWPNKENGYLIVDEAHSTGVYGENGRGVVHELGLQDEMFARLHTFGKALASNGAAILGSDVLRQYLINYARPLIYSTFMSYSSLASIKCAYDILESGDTISMQNHVHSIIKRFRETTKLPHGKLLPSTSPIQGVVLSSNEAVRSLATYLNNKGFNVKPIVFPTVPVGQERVRICLHGHNTVSQVDGLVNQIHRFFQVDSSVMEIAKL</sequence>
<keyword evidence="4" id="KW-0663">Pyridoxal phosphate</keyword>
<protein>
    <recommendedName>
        <fullName evidence="5">Aminotransferase class I/classII large domain-containing protein</fullName>
    </recommendedName>
</protein>
<dbReference type="InterPro" id="IPR015422">
    <property type="entry name" value="PyrdxlP-dep_Trfase_small"/>
</dbReference>
<dbReference type="InterPro" id="IPR015424">
    <property type="entry name" value="PyrdxlP-dep_Trfase"/>
</dbReference>
<dbReference type="SUPFAM" id="SSF53383">
    <property type="entry name" value="PLP-dependent transferases"/>
    <property type="match status" value="1"/>
</dbReference>
<feature type="domain" description="Aminotransferase class I/classII large" evidence="5">
    <location>
        <begin position="31"/>
        <end position="381"/>
    </location>
</feature>
<dbReference type="InterPro" id="IPR050087">
    <property type="entry name" value="AON_synthase_class-II"/>
</dbReference>
<comment type="caution">
    <text evidence="6">The sequence shown here is derived from an EMBL/GenBank/DDBJ whole genome shotgun (WGS) entry which is preliminary data.</text>
</comment>
<keyword evidence="7" id="KW-1185">Reference proteome</keyword>
<dbReference type="Pfam" id="PF00155">
    <property type="entry name" value="Aminotran_1_2"/>
    <property type="match status" value="1"/>
</dbReference>
<dbReference type="InterPro" id="IPR004839">
    <property type="entry name" value="Aminotransferase_I/II_large"/>
</dbReference>
<evidence type="ECO:0000259" key="5">
    <source>
        <dbReference type="Pfam" id="PF00155"/>
    </source>
</evidence>
<dbReference type="InterPro" id="IPR015421">
    <property type="entry name" value="PyrdxlP-dep_Trfase_major"/>
</dbReference>
<evidence type="ECO:0000256" key="4">
    <source>
        <dbReference type="ARBA" id="ARBA00022898"/>
    </source>
</evidence>
<evidence type="ECO:0000256" key="3">
    <source>
        <dbReference type="ARBA" id="ARBA00022679"/>
    </source>
</evidence>
<dbReference type="Gene3D" id="3.40.640.10">
    <property type="entry name" value="Type I PLP-dependent aspartate aminotransferase-like (Major domain)"/>
    <property type="match status" value="1"/>
</dbReference>